<feature type="region of interest" description="Disordered" evidence="4">
    <location>
        <begin position="595"/>
        <end position="617"/>
    </location>
</feature>
<feature type="region of interest" description="Disordered" evidence="4">
    <location>
        <begin position="1"/>
        <end position="41"/>
    </location>
</feature>
<dbReference type="InterPro" id="IPR002018">
    <property type="entry name" value="CarbesteraseB"/>
</dbReference>
<feature type="domain" description="Carboxylesterase type B" evidence="5">
    <location>
        <begin position="156"/>
        <end position="633"/>
    </location>
</feature>
<comment type="caution">
    <text evidence="6">The sequence shown here is derived from an EMBL/GenBank/DDBJ whole genome shotgun (WGS) entry which is preliminary data.</text>
</comment>
<comment type="similarity">
    <text evidence="1 3">Belongs to the type-B carboxylesterase/lipase family.</text>
</comment>
<protein>
    <recommendedName>
        <fullName evidence="3">Carboxylic ester hydrolase</fullName>
        <ecNumber evidence="3">3.1.1.-</ecNumber>
    </recommendedName>
</protein>
<sequence length="634" mass="68101">MPGRNVGHQQRRVTAVRDAPHAIPPRRQVRTDRRNDAETEGSGYSLGLVVHRVSPRVGTLFGPFVLSTNQPPTIRQPQPRTRRPGVLSLPWPGFWLQCGSTTGLPRLSSDDRLSGRHLDVPARASPHRCRGPDSLTATTALTAGAFAAPAAFDDSDLVVHTDRGTVRGLAEQDTRTFRGIPFAAPPTGEWRWRSPRPASGWAGERDATQYADSCAQGEHPVGLASTSEDCLYLDVTTPTGARGLPVVVWIHGGSFTNGATRNYGPTRLAKQGKVVVVQIQYRLGAFGFLASPLLGKGSGNFGLEDQQTALRWVQRNAAAFGGNPRNVTIMGESAGAYSVCDQLASPTAAGLFQRAIIQSGPCAQEYSAANYAAPRPLTVAERYSRTLASSFACTTAACLRDISAEDLLAATADDHFGPVLGGPVLPLHPARALATGRVNRVPVLHGINRDEEHGRYGAQEVVTGTPITEAVYRDELDKAFGADADRIAAAYSDIKPAGLALSTVFTDSAWAVPAAKTNRLLSSRMPTYTFEFAGKAPWYAGLPEPTWPTGSHHLSDVAYFLNLNAFDQLSPAQAAFSNELIARWSAFARTGTPNLAGATPWPRAKPSDREVQSLSPEGTTRTDFIAGHRLSFWR</sequence>
<dbReference type="EMBL" id="SMKA01000138">
    <property type="protein sequence ID" value="TDC24586.1"/>
    <property type="molecule type" value="Genomic_DNA"/>
</dbReference>
<gene>
    <name evidence="6" type="ORF">E1261_25955</name>
</gene>
<accession>A0A4R4PQS0</accession>
<dbReference type="Pfam" id="PF00135">
    <property type="entry name" value="COesterase"/>
    <property type="match status" value="1"/>
</dbReference>
<evidence type="ECO:0000256" key="2">
    <source>
        <dbReference type="ARBA" id="ARBA00022801"/>
    </source>
</evidence>
<evidence type="ECO:0000313" key="7">
    <source>
        <dbReference type="Proteomes" id="UP000295075"/>
    </source>
</evidence>
<dbReference type="AlphaFoldDB" id="A0A4R4PQS0"/>
<dbReference type="GO" id="GO:0016787">
    <property type="term" value="F:hydrolase activity"/>
    <property type="evidence" value="ECO:0007669"/>
    <property type="project" value="UniProtKB-KW"/>
</dbReference>
<dbReference type="OrthoDB" id="3199405at2"/>
<evidence type="ECO:0000259" key="5">
    <source>
        <dbReference type="Pfam" id="PF00135"/>
    </source>
</evidence>
<reference evidence="6 7" key="1">
    <citation type="submission" date="2019-03" db="EMBL/GenBank/DDBJ databases">
        <title>Draft genome sequences of novel Actinobacteria.</title>
        <authorList>
            <person name="Sahin N."/>
            <person name="Ay H."/>
            <person name="Saygin H."/>
        </authorList>
    </citation>
    <scope>NUCLEOTIDE SEQUENCE [LARGE SCALE GENOMIC DNA]</scope>
    <source>
        <strain evidence="6 7">JCM 30547</strain>
    </source>
</reference>
<dbReference type="InterPro" id="IPR050309">
    <property type="entry name" value="Type-B_Carboxylest/Lipase"/>
</dbReference>
<dbReference type="InterPro" id="IPR019826">
    <property type="entry name" value="Carboxylesterase_B_AS"/>
</dbReference>
<keyword evidence="7" id="KW-1185">Reference proteome</keyword>
<proteinExistence type="inferred from homology"/>
<evidence type="ECO:0000256" key="1">
    <source>
        <dbReference type="ARBA" id="ARBA00005964"/>
    </source>
</evidence>
<name>A0A4R4PQS0_9ACTN</name>
<evidence type="ECO:0000256" key="4">
    <source>
        <dbReference type="SAM" id="MobiDB-lite"/>
    </source>
</evidence>
<evidence type="ECO:0000256" key="3">
    <source>
        <dbReference type="RuleBase" id="RU361235"/>
    </source>
</evidence>
<organism evidence="6 7">
    <name type="scientific">Kribbella albertanoniae</name>
    <dbReference type="NCBI Taxonomy" id="1266829"/>
    <lineage>
        <taxon>Bacteria</taxon>
        <taxon>Bacillati</taxon>
        <taxon>Actinomycetota</taxon>
        <taxon>Actinomycetes</taxon>
        <taxon>Propionibacteriales</taxon>
        <taxon>Kribbellaceae</taxon>
        <taxon>Kribbella</taxon>
    </lineage>
</organism>
<evidence type="ECO:0000313" key="6">
    <source>
        <dbReference type="EMBL" id="TDC24586.1"/>
    </source>
</evidence>
<dbReference type="Proteomes" id="UP000295075">
    <property type="component" value="Unassembled WGS sequence"/>
</dbReference>
<dbReference type="PANTHER" id="PTHR11559">
    <property type="entry name" value="CARBOXYLESTERASE"/>
    <property type="match status" value="1"/>
</dbReference>
<dbReference type="Gene3D" id="3.40.50.1820">
    <property type="entry name" value="alpha/beta hydrolase"/>
    <property type="match status" value="1"/>
</dbReference>
<dbReference type="SUPFAM" id="SSF53474">
    <property type="entry name" value="alpha/beta-Hydrolases"/>
    <property type="match status" value="1"/>
</dbReference>
<keyword evidence="2 3" id="KW-0378">Hydrolase</keyword>
<dbReference type="EC" id="3.1.1.-" evidence="3"/>
<dbReference type="InterPro" id="IPR029058">
    <property type="entry name" value="AB_hydrolase_fold"/>
</dbReference>
<dbReference type="PROSITE" id="PS00122">
    <property type="entry name" value="CARBOXYLESTERASE_B_1"/>
    <property type="match status" value="1"/>
</dbReference>